<keyword evidence="1" id="KW-0732">Signal</keyword>
<dbReference type="Pfam" id="PF05257">
    <property type="entry name" value="CHAP"/>
    <property type="match status" value="1"/>
</dbReference>
<organism evidence="3 4">
    <name type="scientific">Pseudooceanicola lipolyticus</name>
    <dbReference type="NCBI Taxonomy" id="2029104"/>
    <lineage>
        <taxon>Bacteria</taxon>
        <taxon>Pseudomonadati</taxon>
        <taxon>Pseudomonadota</taxon>
        <taxon>Alphaproteobacteria</taxon>
        <taxon>Rhodobacterales</taxon>
        <taxon>Paracoccaceae</taxon>
        <taxon>Pseudooceanicola</taxon>
    </lineage>
</organism>
<evidence type="ECO:0000256" key="1">
    <source>
        <dbReference type="SAM" id="SignalP"/>
    </source>
</evidence>
<dbReference type="AlphaFoldDB" id="A0A2M8IZC7"/>
<dbReference type="Proteomes" id="UP000231553">
    <property type="component" value="Unassembled WGS sequence"/>
</dbReference>
<reference evidence="3 4" key="1">
    <citation type="journal article" date="2018" name="Int. J. Syst. Evol. Microbiol.">
        <title>Pseudooceanicola lipolyticus sp. nov., a marine alphaproteobacterium, reclassification of Oceanicola flagellatus as Pseudooceanicola flagellatus comb. nov. and emended description of the genus Pseudooceanicola.</title>
        <authorList>
            <person name="Huang M.-M."/>
            <person name="Guo L.-L."/>
            <person name="Wu Y.-H."/>
            <person name="Lai Q.-L."/>
            <person name="Shao Z.-Z."/>
            <person name="Wang C.-S."/>
            <person name="Wu M."/>
            <person name="Xu X.-W."/>
        </authorList>
    </citation>
    <scope>NUCLEOTIDE SEQUENCE [LARGE SCALE GENOMIC DNA]</scope>
    <source>
        <strain evidence="3 4">157</strain>
    </source>
</reference>
<feature type="chain" id="PRO_5014838099" evidence="1">
    <location>
        <begin position="25"/>
        <end position="181"/>
    </location>
</feature>
<sequence length="181" mass="19911">MGVIHACAKLRALPIMLALLLATAACTTTEPAQNTLDPQRQELAFMAAKSLRAQGKRVWCVPFARNLSGIDIRGNARTWWAQAGDRFRQGHEPEVGAVMAFAPSGSMSLGHVAVVSSIVDDRQIRIDHANWRPNEISLNMAVVDVSEDNDWSAVRVESFKGSLGRVYPIDGFIYPNYSTEQ</sequence>
<dbReference type="EMBL" id="PGTB01000068">
    <property type="protein sequence ID" value="PJE35858.1"/>
    <property type="molecule type" value="Genomic_DNA"/>
</dbReference>
<accession>A0A2M8IZC7</accession>
<evidence type="ECO:0000259" key="2">
    <source>
        <dbReference type="PROSITE" id="PS50911"/>
    </source>
</evidence>
<proteinExistence type="predicted"/>
<dbReference type="RefSeq" id="WP_100163323.1">
    <property type="nucleotide sequence ID" value="NZ_PGTB01000068.1"/>
</dbReference>
<dbReference type="OrthoDB" id="7279151at2"/>
<evidence type="ECO:0000313" key="4">
    <source>
        <dbReference type="Proteomes" id="UP000231553"/>
    </source>
</evidence>
<dbReference type="SUPFAM" id="SSF54001">
    <property type="entry name" value="Cysteine proteinases"/>
    <property type="match status" value="1"/>
</dbReference>
<dbReference type="PROSITE" id="PS50911">
    <property type="entry name" value="CHAP"/>
    <property type="match status" value="1"/>
</dbReference>
<protein>
    <submittedName>
        <fullName evidence="3">CHAP domain-containing protein</fullName>
    </submittedName>
</protein>
<feature type="domain" description="Peptidase C51" evidence="2">
    <location>
        <begin position="35"/>
        <end position="155"/>
    </location>
</feature>
<evidence type="ECO:0000313" key="3">
    <source>
        <dbReference type="EMBL" id="PJE35858.1"/>
    </source>
</evidence>
<dbReference type="InterPro" id="IPR038765">
    <property type="entry name" value="Papain-like_cys_pep_sf"/>
</dbReference>
<dbReference type="Gene3D" id="3.90.1720.10">
    <property type="entry name" value="endopeptidase domain like (from Nostoc punctiforme)"/>
    <property type="match status" value="1"/>
</dbReference>
<keyword evidence="4" id="KW-1185">Reference proteome</keyword>
<comment type="caution">
    <text evidence="3">The sequence shown here is derived from an EMBL/GenBank/DDBJ whole genome shotgun (WGS) entry which is preliminary data.</text>
</comment>
<gene>
    <name evidence="3" type="ORF">CVM52_15060</name>
</gene>
<feature type="signal peptide" evidence="1">
    <location>
        <begin position="1"/>
        <end position="24"/>
    </location>
</feature>
<dbReference type="InterPro" id="IPR007921">
    <property type="entry name" value="CHAP_dom"/>
</dbReference>
<name>A0A2M8IZC7_9RHOB</name>